<keyword evidence="4" id="KW-0808">Transferase</keyword>
<gene>
    <name evidence="10" type="ORF">CCASEI_12570</name>
</gene>
<proteinExistence type="predicted"/>
<evidence type="ECO:0000256" key="3">
    <source>
        <dbReference type="ARBA" id="ARBA00013253"/>
    </source>
</evidence>
<dbReference type="PANTHER" id="PTHR43071">
    <property type="entry name" value="2-AMINO-4-HYDROXY-6-HYDROXYMETHYLDIHYDROPTERIDINE PYROPHOSPHOKINASE"/>
    <property type="match status" value="1"/>
</dbReference>
<evidence type="ECO:0000256" key="6">
    <source>
        <dbReference type="ARBA" id="ARBA00022777"/>
    </source>
</evidence>
<dbReference type="Gene3D" id="3.30.70.560">
    <property type="entry name" value="7,8-Dihydro-6-hydroxymethylpterin-pyrophosphokinase HPPK"/>
    <property type="match status" value="1"/>
</dbReference>
<dbReference type="EC" id="2.7.6.3" evidence="3"/>
<evidence type="ECO:0000256" key="2">
    <source>
        <dbReference type="ARBA" id="ARBA00005051"/>
    </source>
</evidence>
<dbReference type="CDD" id="cd00483">
    <property type="entry name" value="HPPK"/>
    <property type="match status" value="1"/>
</dbReference>
<keyword evidence="7" id="KW-0067">ATP-binding</keyword>
<name>A0ABN4CFD5_9CORY</name>
<keyword evidence="6" id="KW-0418">Kinase</keyword>
<dbReference type="Proteomes" id="UP000019226">
    <property type="component" value="Chromosome"/>
</dbReference>
<keyword evidence="5" id="KW-0547">Nucleotide-binding</keyword>
<evidence type="ECO:0000313" key="10">
    <source>
        <dbReference type="EMBL" id="AHI21064.1"/>
    </source>
</evidence>
<sequence length="161" mass="17885">MRAVLSIGSNMDDRVELLRTVFEEFKDEIVSESRVYSTPPWGVEDQAEFLNAVIIVDVDQTPLELLHRGQALEAAAERVREQRWGPRTLDVDIIEIEGFSSETEELTVPHPHAAERAFVLIPWMAADVNATLGGKPVAELIGNVPQEDIEGIKVLGSIDKL</sequence>
<dbReference type="RefSeq" id="WP_006822659.1">
    <property type="nucleotide sequence ID" value="NZ_CP004350.1"/>
</dbReference>
<feature type="domain" description="7,8-dihydro-6-hydroxymethylpterin-pyrophosphokinase" evidence="9">
    <location>
        <begin position="83"/>
        <end position="94"/>
    </location>
</feature>
<dbReference type="InterPro" id="IPR000550">
    <property type="entry name" value="Hppk"/>
</dbReference>
<evidence type="ECO:0000256" key="4">
    <source>
        <dbReference type="ARBA" id="ARBA00022679"/>
    </source>
</evidence>
<keyword evidence="8" id="KW-0289">Folate biosynthesis</keyword>
<accession>A0ABN4CFD5</accession>
<reference evidence="11" key="1">
    <citation type="submission" date="2013-02" db="EMBL/GenBank/DDBJ databases">
        <title>The complete genome sequence of Corynebacterium casei LMG S-19264 (=DSM 44701).</title>
        <authorList>
            <person name="Ruckert C."/>
            <person name="Albersmeier A."/>
            <person name="Kalinowski J."/>
        </authorList>
    </citation>
    <scope>NUCLEOTIDE SEQUENCE [LARGE SCALE GENOMIC DNA]</scope>
    <source>
        <strain evidence="11">LMG S-19264</strain>
    </source>
</reference>
<keyword evidence="11" id="KW-1185">Reference proteome</keyword>
<evidence type="ECO:0000256" key="7">
    <source>
        <dbReference type="ARBA" id="ARBA00022840"/>
    </source>
</evidence>
<dbReference type="EMBL" id="CP004350">
    <property type="protein sequence ID" value="AHI21064.1"/>
    <property type="molecule type" value="Genomic_DNA"/>
</dbReference>
<organism evidence="10 11">
    <name type="scientific">Corynebacterium casei LMG S-19264</name>
    <dbReference type="NCBI Taxonomy" id="1285583"/>
    <lineage>
        <taxon>Bacteria</taxon>
        <taxon>Bacillati</taxon>
        <taxon>Actinomycetota</taxon>
        <taxon>Actinomycetes</taxon>
        <taxon>Mycobacteriales</taxon>
        <taxon>Corynebacteriaceae</taxon>
        <taxon>Corynebacterium</taxon>
    </lineage>
</organism>
<evidence type="ECO:0000313" key="11">
    <source>
        <dbReference type="Proteomes" id="UP000019226"/>
    </source>
</evidence>
<dbReference type="PROSITE" id="PS00794">
    <property type="entry name" value="HPPK"/>
    <property type="match status" value="1"/>
</dbReference>
<evidence type="ECO:0000259" key="9">
    <source>
        <dbReference type="PROSITE" id="PS00794"/>
    </source>
</evidence>
<dbReference type="GeneID" id="82878610"/>
<evidence type="ECO:0000256" key="1">
    <source>
        <dbReference type="ARBA" id="ARBA00000198"/>
    </source>
</evidence>
<comment type="catalytic activity">
    <reaction evidence="1">
        <text>6-hydroxymethyl-7,8-dihydropterin + ATP = (7,8-dihydropterin-6-yl)methyl diphosphate + AMP + H(+)</text>
        <dbReference type="Rhea" id="RHEA:11412"/>
        <dbReference type="ChEBI" id="CHEBI:15378"/>
        <dbReference type="ChEBI" id="CHEBI:30616"/>
        <dbReference type="ChEBI" id="CHEBI:44841"/>
        <dbReference type="ChEBI" id="CHEBI:72950"/>
        <dbReference type="ChEBI" id="CHEBI:456215"/>
        <dbReference type="EC" id="2.7.6.3"/>
    </reaction>
</comment>
<dbReference type="NCBIfam" id="TIGR01498">
    <property type="entry name" value="folK"/>
    <property type="match status" value="1"/>
</dbReference>
<dbReference type="PANTHER" id="PTHR43071:SF1">
    <property type="entry name" value="2-AMINO-4-HYDROXY-6-HYDROXYMETHYLDIHYDROPTERIDINE PYROPHOSPHOKINASE"/>
    <property type="match status" value="1"/>
</dbReference>
<dbReference type="InterPro" id="IPR035907">
    <property type="entry name" value="Hppk_sf"/>
</dbReference>
<comment type="pathway">
    <text evidence="2">Cofactor biosynthesis; tetrahydrofolate biosynthesis; 2-amino-4-hydroxy-6-hydroxymethyl-7,8-dihydropteridine diphosphate from 7,8-dihydroneopterin triphosphate: step 4/4.</text>
</comment>
<dbReference type="SUPFAM" id="SSF55083">
    <property type="entry name" value="6-hydroxymethyl-7,8-dihydropterin pyrophosphokinase, HPPK"/>
    <property type="match status" value="1"/>
</dbReference>
<evidence type="ECO:0000256" key="5">
    <source>
        <dbReference type="ARBA" id="ARBA00022741"/>
    </source>
</evidence>
<dbReference type="Pfam" id="PF01288">
    <property type="entry name" value="HPPK"/>
    <property type="match status" value="1"/>
</dbReference>
<evidence type="ECO:0000256" key="8">
    <source>
        <dbReference type="ARBA" id="ARBA00022909"/>
    </source>
</evidence>
<protein>
    <recommendedName>
        <fullName evidence="3">2-amino-4-hydroxy-6-hydroxymethyldihydropteridine diphosphokinase</fullName>
        <ecNumber evidence="3">2.7.6.3</ecNumber>
    </recommendedName>
</protein>